<dbReference type="PROSITE" id="PS51736">
    <property type="entry name" value="RECOMBINASES_3"/>
    <property type="match status" value="1"/>
</dbReference>
<comment type="caution">
    <text evidence="3">The sequence shown here is derived from an EMBL/GenBank/DDBJ whole genome shotgun (WGS) entry which is preliminary data.</text>
</comment>
<organism evidence="3 4">
    <name type="scientific">Nocardioides turkmenicus</name>
    <dbReference type="NCBI Taxonomy" id="2711220"/>
    <lineage>
        <taxon>Bacteria</taxon>
        <taxon>Bacillati</taxon>
        <taxon>Actinomycetota</taxon>
        <taxon>Actinomycetes</taxon>
        <taxon>Propionibacteriales</taxon>
        <taxon>Nocardioidaceae</taxon>
        <taxon>Nocardioides</taxon>
    </lineage>
</organism>
<dbReference type="SMART" id="SM00857">
    <property type="entry name" value="Resolvase"/>
    <property type="match status" value="1"/>
</dbReference>
<dbReference type="Gene3D" id="3.90.1750.20">
    <property type="entry name" value="Putative Large Serine Recombinase, Chain B, Domain 2"/>
    <property type="match status" value="1"/>
</dbReference>
<feature type="domain" description="Recombinase" evidence="2">
    <location>
        <begin position="171"/>
        <end position="285"/>
    </location>
</feature>
<dbReference type="Proteomes" id="UP000483261">
    <property type="component" value="Unassembled WGS sequence"/>
</dbReference>
<dbReference type="InterPro" id="IPR050639">
    <property type="entry name" value="SSR_resolvase"/>
</dbReference>
<dbReference type="PANTHER" id="PTHR30461">
    <property type="entry name" value="DNA-INVERTASE FROM LAMBDOID PROPHAGE"/>
    <property type="match status" value="1"/>
</dbReference>
<accession>A0A6M1QS66</accession>
<dbReference type="CDD" id="cd00338">
    <property type="entry name" value="Ser_Recombinase"/>
    <property type="match status" value="1"/>
</dbReference>
<evidence type="ECO:0000259" key="2">
    <source>
        <dbReference type="PROSITE" id="PS51737"/>
    </source>
</evidence>
<dbReference type="Gene3D" id="3.40.50.1390">
    <property type="entry name" value="Resolvase, N-terminal catalytic domain"/>
    <property type="match status" value="1"/>
</dbReference>
<dbReference type="Pfam" id="PF00239">
    <property type="entry name" value="Resolvase"/>
    <property type="match status" value="1"/>
</dbReference>
<evidence type="ECO:0000313" key="3">
    <source>
        <dbReference type="EMBL" id="NGN92635.1"/>
    </source>
</evidence>
<dbReference type="InterPro" id="IPR011109">
    <property type="entry name" value="DNA_bind_recombinase_dom"/>
</dbReference>
<keyword evidence="4" id="KW-1185">Reference proteome</keyword>
<proteinExistence type="predicted"/>
<sequence length="496" mass="53667">MNHGTASLLLRLSGKADDASTGLETQEKDLRELAARHGLDVIAVHTDNGKSGALRKRPGLLAWLDDAKSERATHLLAWKLDRVSRGGTAALATFLDVVEGVNADGEPSHKPVRFLSYKDSLDSESATWDIQVAVMGALAKSERDAIRERIHSHRAEVRSTPDRIHGGQRPAWVMKVPREGGGHTWAPDPEKAAHVLWAVDHIIDGGSILSVARGWTERGWKPKGKSWYSNGTRKILESPALYGVITNGGVRRDADGVAVRLDSLALISYPRWLELQEALSARAVRRDAPAGKRSPALLSGLLECASCGRIMYPHRPAHATARYRCRGGLLCPGPVTVTIALADDLVTRFVLALVGGLVIVPERPVIDSVDAGELAAVEDAHSDVQRRLTSGSATADDLASFNALTTRLAALRDKAAAADAAAEVQPPTDMRTIRQRYDAANTDSERRQILADGLPSRIVVKPGMQGGKVQPLSERFDLPDAGEYAAQLWRQVCEDM</sequence>
<dbReference type="InterPro" id="IPR025827">
    <property type="entry name" value="Zn_ribbon_recom_dom"/>
</dbReference>
<dbReference type="EMBL" id="JAALAA010000005">
    <property type="protein sequence ID" value="NGN92635.1"/>
    <property type="molecule type" value="Genomic_DNA"/>
</dbReference>
<dbReference type="PROSITE" id="PS51737">
    <property type="entry name" value="RECOMBINASE_DNA_BIND"/>
    <property type="match status" value="1"/>
</dbReference>
<dbReference type="SUPFAM" id="SSF53041">
    <property type="entry name" value="Resolvase-like"/>
    <property type="match status" value="1"/>
</dbReference>
<dbReference type="InterPro" id="IPR036162">
    <property type="entry name" value="Resolvase-like_N_sf"/>
</dbReference>
<dbReference type="AlphaFoldDB" id="A0A6M1QS66"/>
<dbReference type="InterPro" id="IPR038109">
    <property type="entry name" value="DNA_bind_recomb_sf"/>
</dbReference>
<dbReference type="InterPro" id="IPR006119">
    <property type="entry name" value="Resolv_N"/>
</dbReference>
<gene>
    <name evidence="3" type="ORF">G5C66_07765</name>
</gene>
<name>A0A6M1QS66_9ACTN</name>
<reference evidence="3 4" key="1">
    <citation type="submission" date="2020-02" db="EMBL/GenBank/DDBJ databases">
        <title>Whole-genome analyses of novel actinobacteria.</title>
        <authorList>
            <person name="Sahin N."/>
        </authorList>
    </citation>
    <scope>NUCLEOTIDE SEQUENCE [LARGE SCALE GENOMIC DNA]</scope>
    <source>
        <strain evidence="3 4">KC13</strain>
    </source>
</reference>
<evidence type="ECO:0000313" key="4">
    <source>
        <dbReference type="Proteomes" id="UP000483261"/>
    </source>
</evidence>
<dbReference type="Pfam" id="PF13408">
    <property type="entry name" value="Zn_ribbon_recom"/>
    <property type="match status" value="1"/>
</dbReference>
<protein>
    <submittedName>
        <fullName evidence="3">Recombinase family protein</fullName>
    </submittedName>
</protein>
<dbReference type="GO" id="GO:0003677">
    <property type="term" value="F:DNA binding"/>
    <property type="evidence" value="ECO:0007669"/>
    <property type="project" value="InterPro"/>
</dbReference>
<dbReference type="GO" id="GO:0000150">
    <property type="term" value="F:DNA strand exchange activity"/>
    <property type="evidence" value="ECO:0007669"/>
    <property type="project" value="InterPro"/>
</dbReference>
<dbReference type="Pfam" id="PF07508">
    <property type="entry name" value="Recombinase"/>
    <property type="match status" value="1"/>
</dbReference>
<dbReference type="RefSeq" id="WP_165110386.1">
    <property type="nucleotide sequence ID" value="NZ_JAALAA010000005.1"/>
</dbReference>
<dbReference type="PANTHER" id="PTHR30461:SF23">
    <property type="entry name" value="DNA RECOMBINASE-RELATED"/>
    <property type="match status" value="1"/>
</dbReference>
<evidence type="ECO:0000259" key="1">
    <source>
        <dbReference type="PROSITE" id="PS51736"/>
    </source>
</evidence>
<feature type="domain" description="Resolvase/invertase-type recombinase catalytic" evidence="1">
    <location>
        <begin position="5"/>
        <end position="161"/>
    </location>
</feature>